<dbReference type="Pfam" id="PF05048">
    <property type="entry name" value="NosD"/>
    <property type="match status" value="1"/>
</dbReference>
<dbReference type="InterPro" id="IPR006626">
    <property type="entry name" value="PbH1"/>
</dbReference>
<reference evidence="2" key="1">
    <citation type="journal article" date="2014" name="Front. Microbiol.">
        <title>High frequency of phylogenetically diverse reductive dehalogenase-homologous genes in deep subseafloor sedimentary metagenomes.</title>
        <authorList>
            <person name="Kawai M."/>
            <person name="Futagami T."/>
            <person name="Toyoda A."/>
            <person name="Takaki Y."/>
            <person name="Nishi S."/>
            <person name="Hori S."/>
            <person name="Arai W."/>
            <person name="Tsubouchi T."/>
            <person name="Morono Y."/>
            <person name="Uchiyama I."/>
            <person name="Ito T."/>
            <person name="Fujiyama A."/>
            <person name="Inagaki F."/>
            <person name="Takami H."/>
        </authorList>
    </citation>
    <scope>NUCLEOTIDE SEQUENCE</scope>
    <source>
        <strain evidence="2">Expedition CK06-06</strain>
    </source>
</reference>
<organism evidence="2">
    <name type="scientific">marine sediment metagenome</name>
    <dbReference type="NCBI Taxonomy" id="412755"/>
    <lineage>
        <taxon>unclassified sequences</taxon>
        <taxon>metagenomes</taxon>
        <taxon>ecological metagenomes</taxon>
    </lineage>
</organism>
<feature type="non-terminal residue" evidence="2">
    <location>
        <position position="295"/>
    </location>
</feature>
<dbReference type="InterPro" id="IPR011050">
    <property type="entry name" value="Pectin_lyase_fold/virulence"/>
</dbReference>
<dbReference type="EMBL" id="BART01019206">
    <property type="protein sequence ID" value="GAG83234.1"/>
    <property type="molecule type" value="Genomic_DNA"/>
</dbReference>
<proteinExistence type="predicted"/>
<feature type="domain" description="Periplasmic copper-binding protein NosD beta helix" evidence="1">
    <location>
        <begin position="113"/>
        <end position="242"/>
    </location>
</feature>
<feature type="non-terminal residue" evidence="2">
    <location>
        <position position="1"/>
    </location>
</feature>
<evidence type="ECO:0000313" key="2">
    <source>
        <dbReference type="EMBL" id="GAG83234.1"/>
    </source>
</evidence>
<dbReference type="SMART" id="SM00710">
    <property type="entry name" value="PbH1"/>
    <property type="match status" value="5"/>
</dbReference>
<name>X1AL63_9ZZZZ</name>
<dbReference type="InterPro" id="IPR007742">
    <property type="entry name" value="NosD_dom"/>
</dbReference>
<comment type="caution">
    <text evidence="2">The sequence shown here is derived from an EMBL/GenBank/DDBJ whole genome shotgun (WGS) entry which is preliminary data.</text>
</comment>
<evidence type="ECO:0000259" key="1">
    <source>
        <dbReference type="Pfam" id="PF05048"/>
    </source>
</evidence>
<dbReference type="Gene3D" id="2.160.20.10">
    <property type="entry name" value="Single-stranded right-handed beta-helix, Pectin lyase-like"/>
    <property type="match status" value="1"/>
</dbReference>
<dbReference type="AlphaFoldDB" id="X1AL63"/>
<dbReference type="InterPro" id="IPR012334">
    <property type="entry name" value="Pectin_lyas_fold"/>
</dbReference>
<protein>
    <recommendedName>
        <fullName evidence="1">Periplasmic copper-binding protein NosD beta helix domain-containing protein</fullName>
    </recommendedName>
</protein>
<accession>X1AL63</accession>
<gene>
    <name evidence="2" type="ORF">S01H4_36012</name>
</gene>
<dbReference type="SUPFAM" id="SSF51126">
    <property type="entry name" value="Pectin lyase-like"/>
    <property type="match status" value="1"/>
</dbReference>
<sequence length="295" mass="31494">NYYVNDNSITGDIYCSAGGNEANSGLSPGAPKRTLTNVLTLYDLKPDDIVYIDAGTYAEGSTAGGTEITSDDCGDSGGYVTLIGKTNSTFFNGGSTRQKCLYLTGDYIKVKDIDAKRASALMGATGIFITGSHCMVSNCGIYSNVGTMLGRGIFINNNNNTEILNNNIWGNGDLGGININSSHTNTISRNSCYTQPYGINAMNSKYCTYTSNRVRRNIIAGIYINQNCTGSIIASNICFSNYGSYGNLYVVELATACSTNLRIYDNYCYAGMQSACGMRLTGMVGGSVSNNRIYG</sequence>